<dbReference type="Gene3D" id="1.10.1040.10">
    <property type="entry name" value="N-(1-d-carboxylethyl)-l-norvaline Dehydrogenase, domain 2"/>
    <property type="match status" value="1"/>
</dbReference>
<dbReference type="GO" id="GO:0046168">
    <property type="term" value="P:glycerol-3-phosphate catabolic process"/>
    <property type="evidence" value="ECO:0007669"/>
    <property type="project" value="InterPro"/>
</dbReference>
<name>A0A4R8SEL4_9MYCO</name>
<feature type="binding site" evidence="13">
    <location>
        <position position="371"/>
    </location>
    <ligand>
        <name>NADPH</name>
        <dbReference type="ChEBI" id="CHEBI:57783"/>
    </ligand>
</feature>
<feature type="binding site" evidence="13">
    <location>
        <position position="369"/>
    </location>
    <ligand>
        <name>NADPH</name>
        <dbReference type="ChEBI" id="CHEBI:57783"/>
    </ligand>
</feature>
<dbReference type="NCBIfam" id="NF000940">
    <property type="entry name" value="PRK00094.1-2"/>
    <property type="match status" value="1"/>
</dbReference>
<dbReference type="GO" id="GO:0051287">
    <property type="term" value="F:NAD binding"/>
    <property type="evidence" value="ECO:0007669"/>
    <property type="project" value="InterPro"/>
</dbReference>
<evidence type="ECO:0000256" key="6">
    <source>
        <dbReference type="ARBA" id="ARBA00023098"/>
    </source>
</evidence>
<keyword evidence="13" id="KW-0963">Cytoplasm</keyword>
<dbReference type="GO" id="GO:0006650">
    <property type="term" value="P:glycerophospholipid metabolic process"/>
    <property type="evidence" value="ECO:0007669"/>
    <property type="project" value="UniProtKB-UniRule"/>
</dbReference>
<feature type="binding site" evidence="13">
    <location>
        <position position="345"/>
    </location>
    <ligand>
        <name>sn-glycerol 3-phosphate</name>
        <dbReference type="ChEBI" id="CHEBI:57597"/>
    </ligand>
</feature>
<evidence type="ECO:0000256" key="14">
    <source>
        <dbReference type="RuleBase" id="RU000437"/>
    </source>
</evidence>
<evidence type="ECO:0000256" key="13">
    <source>
        <dbReference type="HAMAP-Rule" id="MF_00394"/>
    </source>
</evidence>
<keyword evidence="15" id="KW-0732">Signal</keyword>
<dbReference type="PANTHER" id="PTHR11728">
    <property type="entry name" value="GLYCEROL-3-PHOSPHATE DEHYDROGENASE"/>
    <property type="match status" value="1"/>
</dbReference>
<feature type="binding site" evidence="13">
    <location>
        <position position="344"/>
    </location>
    <ligand>
        <name>NADPH</name>
        <dbReference type="ChEBI" id="CHEBI:57783"/>
    </ligand>
</feature>
<feature type="binding site" evidence="13">
    <location>
        <position position="121"/>
    </location>
    <ligand>
        <name>NADPH</name>
        <dbReference type="ChEBI" id="CHEBI:57783"/>
    </ligand>
</feature>
<dbReference type="GO" id="GO:0008654">
    <property type="term" value="P:phospholipid biosynthetic process"/>
    <property type="evidence" value="ECO:0007669"/>
    <property type="project" value="UniProtKB-KW"/>
</dbReference>
<dbReference type="HAMAP" id="MF_00394">
    <property type="entry name" value="NAD_Glyc3P_dehydrog"/>
    <property type="match status" value="1"/>
</dbReference>
<reference evidence="20 21" key="1">
    <citation type="journal article" date="2019" name="Sci. Rep.">
        <title>Extended insight into the Mycobacterium chelonae-abscessus complex through whole genome sequencing of Mycobacterium salmoniphilum outbreak and Mycobacterium salmoniphilum-like strains.</title>
        <authorList>
            <person name="Behra P.R.K."/>
            <person name="Das S."/>
            <person name="Pettersson B.M.F."/>
            <person name="Shirreff L."/>
            <person name="DuCote T."/>
            <person name="Jacobsson K.G."/>
            <person name="Ennis D.G."/>
            <person name="Kirsebom L.A."/>
        </authorList>
    </citation>
    <scope>NUCLEOTIDE SEQUENCE [LARGE SCALE GENOMIC DNA]</scope>
    <source>
        <strain evidence="19 20">CCUG 60883</strain>
        <strain evidence="18 21">CCUG 60885</strain>
    </source>
</reference>
<feature type="signal peptide" evidence="15">
    <location>
        <begin position="1"/>
        <end position="25"/>
    </location>
</feature>
<dbReference type="InterPro" id="IPR011128">
    <property type="entry name" value="G3P_DH_NAD-dep_N"/>
</dbReference>
<keyword evidence="4 13" id="KW-0560">Oxidoreductase</keyword>
<dbReference type="Pfam" id="PF01210">
    <property type="entry name" value="NAD_Gly3P_dh_N"/>
    <property type="match status" value="1"/>
</dbReference>
<feature type="binding site" evidence="13">
    <location>
        <position position="122"/>
    </location>
    <ligand>
        <name>NADPH</name>
        <dbReference type="ChEBI" id="CHEBI:57783"/>
    </ligand>
</feature>
<evidence type="ECO:0000256" key="9">
    <source>
        <dbReference type="ARBA" id="ARBA00052716"/>
    </source>
</evidence>
<comment type="function">
    <text evidence="13">Catalyzes the reduction of the glycolytic intermediate dihydroxyacetone phosphate (DHAP) to sn-glycerol 3-phosphate (G3P), the key precursor for phospholipid synthesis.</text>
</comment>
<keyword evidence="20" id="KW-1185">Reference proteome</keyword>
<feature type="binding site" evidence="13">
    <location>
        <position position="344"/>
    </location>
    <ligand>
        <name>sn-glycerol 3-phosphate</name>
        <dbReference type="ChEBI" id="CHEBI:57597"/>
    </ligand>
</feature>
<dbReference type="FunFam" id="3.40.50.720:FF:000019">
    <property type="entry name" value="Glycerol-3-phosphate dehydrogenase [NAD(P)+]"/>
    <property type="match status" value="1"/>
</dbReference>
<dbReference type="SUPFAM" id="SSF51735">
    <property type="entry name" value="NAD(P)-binding Rossmann-fold domains"/>
    <property type="match status" value="1"/>
</dbReference>
<evidence type="ECO:0000256" key="4">
    <source>
        <dbReference type="ARBA" id="ARBA00023002"/>
    </source>
</evidence>
<comment type="subcellular location">
    <subcellularLocation>
        <location evidence="13">Cytoplasm</location>
    </subcellularLocation>
</comment>
<dbReference type="InterPro" id="IPR008927">
    <property type="entry name" value="6-PGluconate_DH-like_C_sf"/>
</dbReference>
<feature type="binding site" evidence="13">
    <location>
        <position position="229"/>
    </location>
    <ligand>
        <name>NADPH</name>
        <dbReference type="ChEBI" id="CHEBI:57783"/>
    </ligand>
</feature>
<keyword evidence="7 13" id="KW-0594">Phospholipid biosynthesis</keyword>
<proteinExistence type="inferred from homology"/>
<dbReference type="EMBL" id="PECM01000008">
    <property type="protein sequence ID" value="TEA04315.1"/>
    <property type="molecule type" value="Genomic_DNA"/>
</dbReference>
<dbReference type="GO" id="GO:0005829">
    <property type="term" value="C:cytosol"/>
    <property type="evidence" value="ECO:0007669"/>
    <property type="project" value="TreeGrafter"/>
</dbReference>
<keyword evidence="8 13" id="KW-1208">Phospholipid metabolism</keyword>
<evidence type="ECO:0000259" key="16">
    <source>
        <dbReference type="Pfam" id="PF01210"/>
    </source>
</evidence>
<feature type="binding site" evidence="13">
    <location>
        <position position="343"/>
    </location>
    <ligand>
        <name>sn-glycerol 3-phosphate</name>
        <dbReference type="ChEBI" id="CHEBI:57597"/>
    </ligand>
</feature>
<evidence type="ECO:0000256" key="2">
    <source>
        <dbReference type="ARBA" id="ARBA00022516"/>
    </source>
</evidence>
<dbReference type="NCBIfam" id="NF000942">
    <property type="entry name" value="PRK00094.1-4"/>
    <property type="match status" value="1"/>
</dbReference>
<accession>A0A4R8SEL4</accession>
<dbReference type="InterPro" id="IPR006109">
    <property type="entry name" value="G3P_DH_NAD-dep_C"/>
</dbReference>
<evidence type="ECO:0000259" key="17">
    <source>
        <dbReference type="Pfam" id="PF07479"/>
    </source>
</evidence>
<evidence type="ECO:0000313" key="19">
    <source>
        <dbReference type="EMBL" id="TEA04315.1"/>
    </source>
</evidence>
<feature type="binding site" evidence="13">
    <location>
        <position position="333"/>
    </location>
    <ligand>
        <name>sn-glycerol 3-phosphate</name>
        <dbReference type="ChEBI" id="CHEBI:57597"/>
    </ligand>
</feature>
<dbReference type="PANTHER" id="PTHR11728:SF1">
    <property type="entry name" value="GLYCEROL-3-PHOSPHATE DEHYDROGENASE [NAD(+)] 2, CHLOROPLASTIC"/>
    <property type="match status" value="1"/>
</dbReference>
<feature type="binding site" evidence="13">
    <location>
        <position position="101"/>
    </location>
    <ligand>
        <name>NADPH</name>
        <dbReference type="ChEBI" id="CHEBI:57783"/>
    </ligand>
</feature>
<dbReference type="FunFam" id="1.10.1040.10:FF:000001">
    <property type="entry name" value="Glycerol-3-phosphate dehydrogenase [NAD(P)+]"/>
    <property type="match status" value="1"/>
</dbReference>
<feature type="binding site" evidence="13">
    <location>
        <position position="100"/>
    </location>
    <ligand>
        <name>NADPH</name>
        <dbReference type="ChEBI" id="CHEBI:57783"/>
    </ligand>
</feature>
<feature type="domain" description="Glycerol-3-phosphate dehydrogenase NAD-dependent C-terminal" evidence="17">
    <location>
        <begin position="269"/>
        <end position="410"/>
    </location>
</feature>
<comment type="similarity">
    <text evidence="1 13 14">Belongs to the NAD-dependent glycerol-3-phosphate dehydrogenase family.</text>
</comment>
<feature type="binding site" evidence="13">
    <location>
        <position position="280"/>
    </location>
    <ligand>
        <name>sn-glycerol 3-phosphate</name>
        <dbReference type="ChEBI" id="CHEBI:57597"/>
    </ligand>
</feature>
<dbReference type="Proteomes" id="UP000294844">
    <property type="component" value="Unassembled WGS sequence"/>
</dbReference>
<feature type="binding site" evidence="13">
    <location>
        <position position="195"/>
    </location>
    <ligand>
        <name>sn-glycerol 3-phosphate</name>
        <dbReference type="ChEBI" id="CHEBI:57597"/>
    </ligand>
</feature>
<comment type="catalytic activity">
    <reaction evidence="13">
        <text>sn-glycerol 3-phosphate + NAD(+) = dihydroxyacetone phosphate + NADH + H(+)</text>
        <dbReference type="Rhea" id="RHEA:11092"/>
        <dbReference type="ChEBI" id="CHEBI:15378"/>
        <dbReference type="ChEBI" id="CHEBI:57540"/>
        <dbReference type="ChEBI" id="CHEBI:57597"/>
        <dbReference type="ChEBI" id="CHEBI:57642"/>
        <dbReference type="ChEBI" id="CHEBI:57945"/>
        <dbReference type="EC" id="1.1.1.94"/>
    </reaction>
</comment>
<evidence type="ECO:0000256" key="12">
    <source>
        <dbReference type="ARBA" id="ARBA00080511"/>
    </source>
</evidence>
<evidence type="ECO:0000256" key="11">
    <source>
        <dbReference type="ARBA" id="ARBA00069372"/>
    </source>
</evidence>
<dbReference type="AlphaFoldDB" id="A0A4R8SEL4"/>
<protein>
    <recommendedName>
        <fullName evidence="11 13">Glycerol-3-phosphate dehydrogenase [NAD(P)+]</fullName>
        <ecNumber evidence="10 13">1.1.1.94</ecNumber>
    </recommendedName>
    <alternativeName>
        <fullName evidence="13">NAD(P)(+)-dependent glycerol-3-phosphate dehydrogenase</fullName>
    </alternativeName>
    <alternativeName>
        <fullName evidence="12 13">NAD(P)H-dependent dihydroxyacetone-phosphate reductase</fullName>
    </alternativeName>
</protein>
<keyword evidence="13" id="KW-0547">Nucleotide-binding</keyword>
<comment type="caution">
    <text evidence="13">Lacks conserved residue(s) required for the propagation of feature annotation.</text>
</comment>
<dbReference type="UniPathway" id="UPA00940"/>
<evidence type="ECO:0000256" key="1">
    <source>
        <dbReference type="ARBA" id="ARBA00011009"/>
    </source>
</evidence>
<dbReference type="GO" id="GO:0046167">
    <property type="term" value="P:glycerol-3-phosphate biosynthetic process"/>
    <property type="evidence" value="ECO:0007669"/>
    <property type="project" value="UniProtKB-UniRule"/>
</dbReference>
<keyword evidence="3 13" id="KW-0521">NADP</keyword>
<keyword evidence="2 13" id="KW-0444">Lipid biosynthesis</keyword>
<keyword evidence="5 13" id="KW-0520">NAD</keyword>
<evidence type="ECO:0000313" key="21">
    <source>
        <dbReference type="Proteomes" id="UP000295685"/>
    </source>
</evidence>
<dbReference type="Gene3D" id="3.40.50.720">
    <property type="entry name" value="NAD(P)-binding Rossmann-like Domain"/>
    <property type="match status" value="1"/>
</dbReference>
<evidence type="ECO:0000256" key="10">
    <source>
        <dbReference type="ARBA" id="ARBA00066687"/>
    </source>
</evidence>
<feature type="binding site" evidence="13">
    <location>
        <position position="138"/>
    </location>
    <ligand>
        <name>NADPH</name>
        <dbReference type="ChEBI" id="CHEBI:57783"/>
    </ligand>
</feature>
<dbReference type="Pfam" id="PF07479">
    <property type="entry name" value="NAD_Gly3P_dh_C"/>
    <property type="match status" value="1"/>
</dbReference>
<dbReference type="InterPro" id="IPR036291">
    <property type="entry name" value="NAD(P)-bd_dom_sf"/>
</dbReference>
<dbReference type="InterPro" id="IPR006168">
    <property type="entry name" value="G3P_DH_NAD-dep"/>
</dbReference>
<evidence type="ECO:0000256" key="8">
    <source>
        <dbReference type="ARBA" id="ARBA00023264"/>
    </source>
</evidence>
<gene>
    <name evidence="18" type="primary">gpsA_1</name>
    <name evidence="13" type="synonym">gpsA</name>
    <name evidence="19" type="ORF">CCUG60883_01606</name>
    <name evidence="18" type="ORF">CCUG60885_01348</name>
</gene>
<comment type="pathway">
    <text evidence="13">Membrane lipid metabolism; glycerophospholipid metabolism.</text>
</comment>
<dbReference type="GO" id="GO:0047952">
    <property type="term" value="F:glycerol-3-phosphate dehydrogenase [NAD(P)+] activity"/>
    <property type="evidence" value="ECO:0007669"/>
    <property type="project" value="UniProtKB-UniRule"/>
</dbReference>
<dbReference type="GO" id="GO:0005975">
    <property type="term" value="P:carbohydrate metabolic process"/>
    <property type="evidence" value="ECO:0007669"/>
    <property type="project" value="InterPro"/>
</dbReference>
<feature type="active site" description="Proton acceptor" evidence="13">
    <location>
        <position position="280"/>
    </location>
</feature>
<feature type="chain" id="PRO_5020602261" description="Glycerol-3-phosphate dehydrogenase [NAD(P)+]" evidence="15">
    <location>
        <begin position="26"/>
        <end position="421"/>
    </location>
</feature>
<dbReference type="SUPFAM" id="SSF48179">
    <property type="entry name" value="6-phosphogluconate dehydrogenase C-terminal domain-like"/>
    <property type="match status" value="1"/>
</dbReference>
<evidence type="ECO:0000256" key="7">
    <source>
        <dbReference type="ARBA" id="ARBA00023209"/>
    </source>
</evidence>
<comment type="catalytic activity">
    <reaction evidence="9">
        <text>sn-glycerol 3-phosphate + NADP(+) = dihydroxyacetone phosphate + NADPH + H(+)</text>
        <dbReference type="Rhea" id="RHEA:11096"/>
        <dbReference type="ChEBI" id="CHEBI:15378"/>
        <dbReference type="ChEBI" id="CHEBI:57597"/>
        <dbReference type="ChEBI" id="CHEBI:57642"/>
        <dbReference type="ChEBI" id="CHEBI:57783"/>
        <dbReference type="ChEBI" id="CHEBI:58349"/>
        <dbReference type="EC" id="1.1.1.94"/>
    </reaction>
    <physiologicalReaction direction="right-to-left" evidence="9">
        <dbReference type="Rhea" id="RHEA:11098"/>
    </physiologicalReaction>
</comment>
<keyword evidence="6 13" id="KW-0443">Lipid metabolism</keyword>
<sequence precursor="true">MNRAPACPAAALAAGSGLITATVRAAVKATEMACVSMPSTSRSRSGAESEGARRLLAVAKFLTAMITPKSASACLPTFSMVPAPARVSAMATAAVMGAGSWGTALGKVLADAGHDVRLWARRSELADEINATHRNSVYLSDVDLPASIVATGVAQEALQGAELVLLAVPSQSLRTNLTPWADLIEPGSSVVSLAKGIEVGTLMRMSQVVTQVLGTDPSRVAVLTGPNLASEIAAGQPAATVIGCTDSTRAVALQRAFSTRYFRPYTNADVVGCEVGGACKNVIALSCGMAAGVGLGENTIATIITRGLAEITRLGLALGASHTTLAGLAGVGDLVATCTSTHSRNRTFGMRLGSGETLQEARNAAGGRVAEGVTSCESILALASSYDVEMPLTEAVHGVCHRGLSVTDAVAQLLGRSTKPE</sequence>
<dbReference type="PRINTS" id="PR00077">
    <property type="entry name" value="GPDHDRGNASE"/>
</dbReference>
<comment type="caution">
    <text evidence="18">The sequence shown here is derived from an EMBL/GenBank/DDBJ whole genome shotgun (WGS) entry which is preliminary data.</text>
</comment>
<evidence type="ECO:0000313" key="20">
    <source>
        <dbReference type="Proteomes" id="UP000294844"/>
    </source>
</evidence>
<dbReference type="InterPro" id="IPR013328">
    <property type="entry name" value="6PGD_dom2"/>
</dbReference>
<dbReference type="EC" id="1.1.1.94" evidence="10 13"/>
<evidence type="ECO:0000256" key="5">
    <source>
        <dbReference type="ARBA" id="ARBA00023027"/>
    </source>
</evidence>
<feature type="binding site" evidence="13">
    <location>
        <position position="225"/>
    </location>
    <ligand>
        <name>sn-glycerol 3-phosphate</name>
        <dbReference type="ChEBI" id="CHEBI:57597"/>
    </ligand>
</feature>
<dbReference type="PROSITE" id="PS00957">
    <property type="entry name" value="NAD_G3PDH"/>
    <property type="match status" value="1"/>
</dbReference>
<evidence type="ECO:0000256" key="3">
    <source>
        <dbReference type="ARBA" id="ARBA00022857"/>
    </source>
</evidence>
<evidence type="ECO:0000256" key="15">
    <source>
        <dbReference type="SAM" id="SignalP"/>
    </source>
</evidence>
<feature type="binding site" evidence="13">
    <location>
        <position position="195"/>
    </location>
    <ligand>
        <name>NADPH</name>
        <dbReference type="ChEBI" id="CHEBI:57783"/>
    </ligand>
</feature>
<dbReference type="Proteomes" id="UP000295685">
    <property type="component" value="Unassembled WGS sequence"/>
</dbReference>
<feature type="domain" description="Glycerol-3-phosphate dehydrogenase NAD-dependent N-terminal" evidence="16">
    <location>
        <begin position="94"/>
        <end position="248"/>
    </location>
</feature>
<dbReference type="EMBL" id="PECK01000003">
    <property type="protein sequence ID" value="TDZ95219.1"/>
    <property type="molecule type" value="Genomic_DNA"/>
</dbReference>
<organism evidence="18 21">
    <name type="scientific">Mycobacteroides salmoniphilum</name>
    <dbReference type="NCBI Taxonomy" id="404941"/>
    <lineage>
        <taxon>Bacteria</taxon>
        <taxon>Bacillati</taxon>
        <taxon>Actinomycetota</taxon>
        <taxon>Actinomycetes</taxon>
        <taxon>Mycobacteriales</taxon>
        <taxon>Mycobacteriaceae</taxon>
        <taxon>Mycobacteroides</taxon>
    </lineage>
</organism>
<evidence type="ECO:0000313" key="18">
    <source>
        <dbReference type="EMBL" id="TDZ95219.1"/>
    </source>
</evidence>